<proteinExistence type="predicted"/>
<evidence type="ECO:0000313" key="2">
    <source>
        <dbReference type="Proteomes" id="UP000566819"/>
    </source>
</evidence>
<dbReference type="EMBL" id="JAAMPI010000425">
    <property type="protein sequence ID" value="KAF4631619.1"/>
    <property type="molecule type" value="Genomic_DNA"/>
</dbReference>
<dbReference type="AlphaFoldDB" id="A0A8H4W5F8"/>
<protein>
    <submittedName>
        <fullName evidence="1">Uncharacterized protein</fullName>
    </submittedName>
</protein>
<organism evidence="1 2">
    <name type="scientific">Cudoniella acicularis</name>
    <dbReference type="NCBI Taxonomy" id="354080"/>
    <lineage>
        <taxon>Eukaryota</taxon>
        <taxon>Fungi</taxon>
        <taxon>Dikarya</taxon>
        <taxon>Ascomycota</taxon>
        <taxon>Pezizomycotina</taxon>
        <taxon>Leotiomycetes</taxon>
        <taxon>Helotiales</taxon>
        <taxon>Tricladiaceae</taxon>
        <taxon>Cudoniella</taxon>
    </lineage>
</organism>
<dbReference type="Proteomes" id="UP000566819">
    <property type="component" value="Unassembled WGS sequence"/>
</dbReference>
<reference evidence="1 2" key="1">
    <citation type="submission" date="2020-03" db="EMBL/GenBank/DDBJ databases">
        <title>Draft Genome Sequence of Cudoniella acicularis.</title>
        <authorList>
            <person name="Buettner E."/>
            <person name="Kellner H."/>
        </authorList>
    </citation>
    <scope>NUCLEOTIDE SEQUENCE [LARGE SCALE GENOMIC DNA]</scope>
    <source>
        <strain evidence="1 2">DSM 108380</strain>
    </source>
</reference>
<sequence>MPNMPYTIGNDFVQHQYAQSTSNETPAIPPMPKLTPVLNEFLRCHTTRQLCLSTAVLDDRLRYLRVWAHLAQNGSPTVPHIPFSPMPPDGDITPYTSNSFAQESDTSKTSLNVRILSLPTVVERVGKIATSKC</sequence>
<comment type="caution">
    <text evidence="1">The sequence shown here is derived from an EMBL/GenBank/DDBJ whole genome shotgun (WGS) entry which is preliminary data.</text>
</comment>
<name>A0A8H4W5F8_9HELO</name>
<accession>A0A8H4W5F8</accession>
<keyword evidence="2" id="KW-1185">Reference proteome</keyword>
<evidence type="ECO:0000313" key="1">
    <source>
        <dbReference type="EMBL" id="KAF4631619.1"/>
    </source>
</evidence>
<gene>
    <name evidence="1" type="ORF">G7Y89_g6509</name>
</gene>